<reference evidence="6 7" key="1">
    <citation type="submission" date="2010-02" db="EMBL/GenBank/DDBJ databases">
        <authorList>
            <person name="Weinstock G."/>
            <person name="Sodergren E."/>
            <person name="Clifton S."/>
            <person name="Fulton L."/>
            <person name="Fulton B."/>
            <person name="Courtney L."/>
            <person name="Fronick C."/>
            <person name="Harrison M."/>
            <person name="Strong C."/>
            <person name="Farmer C."/>
            <person name="Delahaunty K."/>
            <person name="Markovic C."/>
            <person name="Hall O."/>
            <person name="Minx P."/>
            <person name="Tomlinson C."/>
            <person name="Mitreva M."/>
            <person name="Nelson J."/>
            <person name="Hou S."/>
            <person name="Wollam A."/>
            <person name="Pepin K.H."/>
            <person name="Johnson M."/>
            <person name="Bhonagiri V."/>
            <person name="Zhang X."/>
            <person name="Suruliraj S."/>
            <person name="Warren W."/>
            <person name="Chinwalla A."/>
            <person name="Mardis E.R."/>
            <person name="Wilson R.K."/>
        </authorList>
    </citation>
    <scope>NUCLEOTIDE SEQUENCE [LARGE SCALE GENOMIC DNA]</scope>
    <source>
        <strain evidence="6 7">ATCC 29220</strain>
    </source>
</reference>
<evidence type="ECO:0000313" key="7">
    <source>
        <dbReference type="Proteomes" id="UP000003880"/>
    </source>
</evidence>
<dbReference type="Proteomes" id="UP000003880">
    <property type="component" value="Unassembled WGS sequence"/>
</dbReference>
<dbReference type="Pfam" id="PF00419">
    <property type="entry name" value="Fimbrial"/>
    <property type="match status" value="1"/>
</dbReference>
<dbReference type="InterPro" id="IPR008966">
    <property type="entry name" value="Adhesion_dom_sf"/>
</dbReference>
<dbReference type="InterPro" id="IPR050263">
    <property type="entry name" value="Bact_Fimbrial_Adh_Pro"/>
</dbReference>
<keyword evidence="3" id="KW-0732">Signal</keyword>
<accession>D4BJZ0</accession>
<organism evidence="6 7">
    <name type="scientific">Citrobacter youngae ATCC 29220</name>
    <dbReference type="NCBI Taxonomy" id="500640"/>
    <lineage>
        <taxon>Bacteria</taxon>
        <taxon>Pseudomonadati</taxon>
        <taxon>Pseudomonadota</taxon>
        <taxon>Gammaproteobacteria</taxon>
        <taxon>Enterobacterales</taxon>
        <taxon>Enterobacteriaceae</taxon>
        <taxon>Citrobacter</taxon>
        <taxon>Citrobacter freundii complex</taxon>
    </lineage>
</organism>
<evidence type="ECO:0000256" key="1">
    <source>
        <dbReference type="ARBA" id="ARBA00004561"/>
    </source>
</evidence>
<feature type="domain" description="Fimbrial-type adhesion" evidence="5">
    <location>
        <begin position="164"/>
        <end position="292"/>
    </location>
</feature>
<dbReference type="InterPro" id="IPR000259">
    <property type="entry name" value="Adhesion_dom_fimbrial"/>
</dbReference>
<proteinExistence type="inferred from homology"/>
<dbReference type="InterPro" id="IPR036937">
    <property type="entry name" value="Adhesion_dom_fimbrial_sf"/>
</dbReference>
<comment type="subcellular location">
    <subcellularLocation>
        <location evidence="1">Fimbrium</location>
    </subcellularLocation>
</comment>
<protein>
    <submittedName>
        <fullName evidence="6">Fimbrial protein</fullName>
    </submittedName>
</protein>
<dbReference type="AlphaFoldDB" id="D4BJZ0"/>
<dbReference type="PANTHER" id="PTHR33420">
    <property type="entry name" value="FIMBRIAL SUBUNIT ELFA-RELATED"/>
    <property type="match status" value="1"/>
</dbReference>
<dbReference type="GO" id="GO:0043709">
    <property type="term" value="P:cell adhesion involved in single-species biofilm formation"/>
    <property type="evidence" value="ECO:0007669"/>
    <property type="project" value="TreeGrafter"/>
</dbReference>
<dbReference type="GO" id="GO:0009289">
    <property type="term" value="C:pilus"/>
    <property type="evidence" value="ECO:0007669"/>
    <property type="project" value="UniProtKB-SubCell"/>
</dbReference>
<evidence type="ECO:0000256" key="2">
    <source>
        <dbReference type="ARBA" id="ARBA00006671"/>
    </source>
</evidence>
<comment type="caution">
    <text evidence="6">The sequence shown here is derived from an EMBL/GenBank/DDBJ whole genome shotgun (WGS) entry which is preliminary data.</text>
</comment>
<evidence type="ECO:0000256" key="3">
    <source>
        <dbReference type="ARBA" id="ARBA00022729"/>
    </source>
</evidence>
<evidence type="ECO:0000313" key="6">
    <source>
        <dbReference type="EMBL" id="EFE06005.1"/>
    </source>
</evidence>
<name>D4BJZ0_9ENTR</name>
<dbReference type="Gene3D" id="2.60.40.3310">
    <property type="match status" value="1"/>
</dbReference>
<dbReference type="SUPFAM" id="SSF49401">
    <property type="entry name" value="Bacterial adhesins"/>
    <property type="match status" value="1"/>
</dbReference>
<evidence type="ECO:0000256" key="4">
    <source>
        <dbReference type="ARBA" id="ARBA00023263"/>
    </source>
</evidence>
<dbReference type="EMBL" id="ABWL02000026">
    <property type="protein sequence ID" value="EFE06005.1"/>
    <property type="molecule type" value="Genomic_DNA"/>
</dbReference>
<evidence type="ECO:0000259" key="5">
    <source>
        <dbReference type="Pfam" id="PF00419"/>
    </source>
</evidence>
<comment type="similarity">
    <text evidence="2">Belongs to the fimbrial protein family.</text>
</comment>
<keyword evidence="4" id="KW-0281">Fimbrium</keyword>
<dbReference type="Gene3D" id="2.60.40.1090">
    <property type="entry name" value="Fimbrial-type adhesion domain"/>
    <property type="match status" value="1"/>
</dbReference>
<gene>
    <name evidence="6" type="ORF">CIT292_10984</name>
</gene>
<dbReference type="PANTHER" id="PTHR33420:SF31">
    <property type="entry name" value="TYPE 1 FIMBRIN D-MANNOSE SPECIFIC ADHESIN"/>
    <property type="match status" value="1"/>
</dbReference>
<dbReference type="HOGENOM" id="CLU_948974_0_0_6"/>
<sequence length="293" mass="32106">MSVFILLFSAASVNAECHLAKSIKVNLTLPDITLSSASGPGTILSQKTVSLIEETDKQPFICDGNGLLTAFPRLMRKNGQGIYATGVRGIGYRLYLDSHSLPWRSNLHCSGFLCHLPWPVTPKLTFELVQTSSDLQAEDTVKPGVYGLIRPDSGNKSVIISLQHAVRVHRESCQIENKTVDFGNVNIPDKANVGTVLGSREFALSYTCPFQDHLAMRWEGMSDKNGYLQSPVMIKNNIAISLQQKNGINMPINKSVKIVPQNGNFIFQAKLLSTGTPHPGAFNTTANLHILYP</sequence>